<feature type="non-terminal residue" evidence="1">
    <location>
        <position position="1"/>
    </location>
</feature>
<name>A0A5J9W2Z1_9POAL</name>
<reference evidence="1 2" key="1">
    <citation type="journal article" date="2019" name="Sci. Rep.">
        <title>A high-quality genome of Eragrostis curvula grass provides insights into Poaceae evolution and supports new strategies to enhance forage quality.</title>
        <authorList>
            <person name="Carballo J."/>
            <person name="Santos B.A.C.M."/>
            <person name="Zappacosta D."/>
            <person name="Garbus I."/>
            <person name="Selva J.P."/>
            <person name="Gallo C.A."/>
            <person name="Diaz A."/>
            <person name="Albertini E."/>
            <person name="Caccamo M."/>
            <person name="Echenique V."/>
        </authorList>
    </citation>
    <scope>NUCLEOTIDE SEQUENCE [LARGE SCALE GENOMIC DNA]</scope>
    <source>
        <strain evidence="2">cv. Victoria</strain>
        <tissue evidence="1">Leaf</tissue>
    </source>
</reference>
<dbReference type="Gramene" id="TVU41690">
    <property type="protein sequence ID" value="TVU41690"/>
    <property type="gene ID" value="EJB05_15233"/>
</dbReference>
<keyword evidence="2" id="KW-1185">Reference proteome</keyword>
<dbReference type="EMBL" id="RWGY01000007">
    <property type="protein sequence ID" value="TVU41690.1"/>
    <property type="molecule type" value="Genomic_DNA"/>
</dbReference>
<comment type="caution">
    <text evidence="1">The sequence shown here is derived from an EMBL/GenBank/DDBJ whole genome shotgun (WGS) entry which is preliminary data.</text>
</comment>
<sequence>MECHLVSLGSGRFCVAMTCLVPESTGFLGGDSLPEPRSGFTVLTGIEVVRIGEGGRLWMVKHKSKRYMFTDDCRKTSAAPTRSHSAALTISKRTAVEIELKMNRRFVNLVTANYNSRMYSLRRMDVSKHLFYPSTSEAEAAAEAANEEDSNGGKAPRIEKLRRLPQPSLRLQSCLGEGVRWPCDTFSLLSPDGGGRILHTNGGGNAVLCDVQSACSIENFRS</sequence>
<accession>A0A5J9W2Z1</accession>
<evidence type="ECO:0000313" key="2">
    <source>
        <dbReference type="Proteomes" id="UP000324897"/>
    </source>
</evidence>
<proteinExistence type="predicted"/>
<protein>
    <submittedName>
        <fullName evidence="1">Uncharacterized protein</fullName>
    </submittedName>
</protein>
<dbReference type="InterPro" id="IPR012871">
    <property type="entry name" value="DUF1668_ORYSA"/>
</dbReference>
<dbReference type="PANTHER" id="PTHR33085">
    <property type="entry name" value="OS12G0113100 PROTEIN-RELATED"/>
    <property type="match status" value="1"/>
</dbReference>
<dbReference type="Pfam" id="PF07893">
    <property type="entry name" value="DUF1668"/>
    <property type="match status" value="2"/>
</dbReference>
<organism evidence="1 2">
    <name type="scientific">Eragrostis curvula</name>
    <name type="common">weeping love grass</name>
    <dbReference type="NCBI Taxonomy" id="38414"/>
    <lineage>
        <taxon>Eukaryota</taxon>
        <taxon>Viridiplantae</taxon>
        <taxon>Streptophyta</taxon>
        <taxon>Embryophyta</taxon>
        <taxon>Tracheophyta</taxon>
        <taxon>Spermatophyta</taxon>
        <taxon>Magnoliopsida</taxon>
        <taxon>Liliopsida</taxon>
        <taxon>Poales</taxon>
        <taxon>Poaceae</taxon>
        <taxon>PACMAD clade</taxon>
        <taxon>Chloridoideae</taxon>
        <taxon>Eragrostideae</taxon>
        <taxon>Eragrostidinae</taxon>
        <taxon>Eragrostis</taxon>
    </lineage>
</organism>
<evidence type="ECO:0000313" key="1">
    <source>
        <dbReference type="EMBL" id="TVU41690.1"/>
    </source>
</evidence>
<dbReference type="AlphaFoldDB" id="A0A5J9W2Z1"/>
<gene>
    <name evidence="1" type="ORF">EJB05_15233</name>
</gene>
<feature type="non-terminal residue" evidence="1">
    <location>
        <position position="222"/>
    </location>
</feature>
<dbReference type="Proteomes" id="UP000324897">
    <property type="component" value="Chromosome 4"/>
</dbReference>